<feature type="region of interest" description="Disordered" evidence="1">
    <location>
        <begin position="60"/>
        <end position="110"/>
    </location>
</feature>
<accession>A0A4U5MDY1</accession>
<keyword evidence="3" id="KW-1185">Reference proteome</keyword>
<reference evidence="2 3" key="1">
    <citation type="journal article" date="2015" name="Genome Biol.">
        <title>Comparative genomics of Steinernema reveals deeply conserved gene regulatory networks.</title>
        <authorList>
            <person name="Dillman A.R."/>
            <person name="Macchietto M."/>
            <person name="Porter C.F."/>
            <person name="Rogers A."/>
            <person name="Williams B."/>
            <person name="Antoshechkin I."/>
            <person name="Lee M.M."/>
            <person name="Goodwin Z."/>
            <person name="Lu X."/>
            <person name="Lewis E.E."/>
            <person name="Goodrich-Blair H."/>
            <person name="Stock S.P."/>
            <person name="Adams B.J."/>
            <person name="Sternberg P.W."/>
            <person name="Mortazavi A."/>
        </authorList>
    </citation>
    <scope>NUCLEOTIDE SEQUENCE [LARGE SCALE GENOMIC DNA]</scope>
    <source>
        <strain evidence="2 3">ALL</strain>
    </source>
</reference>
<name>A0A4U5MDY1_STECR</name>
<dbReference type="AlphaFoldDB" id="A0A4U5MDY1"/>
<dbReference type="Proteomes" id="UP000298663">
    <property type="component" value="Unassembled WGS sequence"/>
</dbReference>
<gene>
    <name evidence="2" type="ORF">L596_023528</name>
</gene>
<protein>
    <submittedName>
        <fullName evidence="2">Uncharacterized protein</fullName>
    </submittedName>
</protein>
<evidence type="ECO:0000313" key="3">
    <source>
        <dbReference type="Proteomes" id="UP000298663"/>
    </source>
</evidence>
<dbReference type="OrthoDB" id="10543488at2759"/>
<evidence type="ECO:0000313" key="2">
    <source>
        <dbReference type="EMBL" id="TKR67366.1"/>
    </source>
</evidence>
<evidence type="ECO:0000256" key="1">
    <source>
        <dbReference type="SAM" id="MobiDB-lite"/>
    </source>
</evidence>
<organism evidence="2 3">
    <name type="scientific">Steinernema carpocapsae</name>
    <name type="common">Entomopathogenic nematode</name>
    <dbReference type="NCBI Taxonomy" id="34508"/>
    <lineage>
        <taxon>Eukaryota</taxon>
        <taxon>Metazoa</taxon>
        <taxon>Ecdysozoa</taxon>
        <taxon>Nematoda</taxon>
        <taxon>Chromadorea</taxon>
        <taxon>Rhabditida</taxon>
        <taxon>Tylenchina</taxon>
        <taxon>Panagrolaimomorpha</taxon>
        <taxon>Strongyloidoidea</taxon>
        <taxon>Steinernematidae</taxon>
        <taxon>Steinernema</taxon>
    </lineage>
</organism>
<feature type="compositionally biased region" description="Basic and acidic residues" evidence="1">
    <location>
        <begin position="88"/>
        <end position="103"/>
    </location>
</feature>
<dbReference type="EMBL" id="AZBU02000008">
    <property type="protein sequence ID" value="TKR67366.1"/>
    <property type="molecule type" value="Genomic_DNA"/>
</dbReference>
<proteinExistence type="predicted"/>
<sequence length="240" mass="28073">MSDVEGEAVYSDESSDSTSTVYTDMRPGLQYSVHFEVHKAYDDLPYNSAASFEEKNKDAGNRILEELAPRRKSQSVSEKSENEEEEPEKAKEEESKENEEEKPRRSRAMQATFNDLLRPVPKVETDPISRHKLTKVVNSRRWRESGYHPGYVMEPRSVEKMSPVWNVPQYANIMHRHFLEVQMFQLLYFRRRAKANVRRSRSHGRSSKKPSLEFRHVLSTQSVLNIAYNLKGEEDDEEFL</sequence>
<reference evidence="2 3" key="2">
    <citation type="journal article" date="2019" name="G3 (Bethesda)">
        <title>Hybrid Assembly of the Genome of the Entomopathogenic Nematode Steinernema carpocapsae Identifies the X-Chromosome.</title>
        <authorList>
            <person name="Serra L."/>
            <person name="Macchietto M."/>
            <person name="Macias-Munoz A."/>
            <person name="McGill C.J."/>
            <person name="Rodriguez I.M."/>
            <person name="Rodriguez B."/>
            <person name="Murad R."/>
            <person name="Mortazavi A."/>
        </authorList>
    </citation>
    <scope>NUCLEOTIDE SEQUENCE [LARGE SCALE GENOMIC DNA]</scope>
    <source>
        <strain evidence="2 3">ALL</strain>
    </source>
</reference>
<feature type="region of interest" description="Disordered" evidence="1">
    <location>
        <begin position="1"/>
        <end position="23"/>
    </location>
</feature>
<feature type="compositionally biased region" description="Basic and acidic residues" evidence="1">
    <location>
        <begin position="60"/>
        <end position="69"/>
    </location>
</feature>
<comment type="caution">
    <text evidence="2">The sequence shown here is derived from an EMBL/GenBank/DDBJ whole genome shotgun (WGS) entry which is preliminary data.</text>
</comment>